<evidence type="ECO:0000313" key="1">
    <source>
        <dbReference type="EMBL" id="MBX56226.1"/>
    </source>
</evidence>
<dbReference type="InterPro" id="IPR015422">
    <property type="entry name" value="PyrdxlP-dep_Trfase_small"/>
</dbReference>
<dbReference type="Gene3D" id="3.90.1150.10">
    <property type="entry name" value="Aspartate Aminotransferase, domain 1"/>
    <property type="match status" value="1"/>
</dbReference>
<dbReference type="EMBL" id="GGEC01075742">
    <property type="protein sequence ID" value="MBX56226.1"/>
    <property type="molecule type" value="Transcribed_RNA"/>
</dbReference>
<dbReference type="SUPFAM" id="SSF53383">
    <property type="entry name" value="PLP-dependent transferases"/>
    <property type="match status" value="1"/>
</dbReference>
<accession>A0A2P2PNA8</accession>
<dbReference type="AlphaFoldDB" id="A0A2P2PNA8"/>
<reference evidence="1" key="1">
    <citation type="submission" date="2018-02" db="EMBL/GenBank/DDBJ databases">
        <title>Rhizophora mucronata_Transcriptome.</title>
        <authorList>
            <person name="Meera S.P."/>
            <person name="Sreeshan A."/>
            <person name="Augustine A."/>
        </authorList>
    </citation>
    <scope>NUCLEOTIDE SEQUENCE</scope>
    <source>
        <tissue evidence="1">Leaf</tissue>
    </source>
</reference>
<dbReference type="GO" id="GO:0006572">
    <property type="term" value="P:L-tyrosine catabolic process"/>
    <property type="evidence" value="ECO:0007669"/>
    <property type="project" value="TreeGrafter"/>
</dbReference>
<dbReference type="PANTHER" id="PTHR45744:SF11">
    <property type="entry name" value="TYROSINE AMINOTRANSFERASE"/>
    <property type="match status" value="1"/>
</dbReference>
<evidence type="ECO:0008006" key="2">
    <source>
        <dbReference type="Google" id="ProtNLM"/>
    </source>
</evidence>
<organism evidence="1">
    <name type="scientific">Rhizophora mucronata</name>
    <name type="common">Asiatic mangrove</name>
    <dbReference type="NCBI Taxonomy" id="61149"/>
    <lineage>
        <taxon>Eukaryota</taxon>
        <taxon>Viridiplantae</taxon>
        <taxon>Streptophyta</taxon>
        <taxon>Embryophyta</taxon>
        <taxon>Tracheophyta</taxon>
        <taxon>Spermatophyta</taxon>
        <taxon>Magnoliopsida</taxon>
        <taxon>eudicotyledons</taxon>
        <taxon>Gunneridae</taxon>
        <taxon>Pentapetalae</taxon>
        <taxon>rosids</taxon>
        <taxon>fabids</taxon>
        <taxon>Malpighiales</taxon>
        <taxon>Rhizophoraceae</taxon>
        <taxon>Rhizophora</taxon>
    </lineage>
</organism>
<dbReference type="InterPro" id="IPR015424">
    <property type="entry name" value="PyrdxlP-dep_Trfase"/>
</dbReference>
<proteinExistence type="predicted"/>
<sequence>MVKLDLSLLEGINDDIDFCLKLAQEESVLILPGVIVGMKNWLCLSFAIQLPTLEDGLRRVKSFCQRHAKQVEVLSN</sequence>
<dbReference type="GO" id="GO:0004838">
    <property type="term" value="F:L-tyrosine-2-oxoglutarate transaminase activity"/>
    <property type="evidence" value="ECO:0007669"/>
    <property type="project" value="TreeGrafter"/>
</dbReference>
<protein>
    <recommendedName>
        <fullName evidence="2">Aminotransferase class I/classII domain-containing protein</fullName>
    </recommendedName>
</protein>
<name>A0A2P2PNA8_RHIMU</name>
<dbReference type="PANTHER" id="PTHR45744">
    <property type="entry name" value="TYROSINE AMINOTRANSFERASE"/>
    <property type="match status" value="1"/>
</dbReference>